<reference evidence="2 3" key="1">
    <citation type="journal article" date="2016" name="Virology">
        <title>The genomic content and context of auxiliary metabolic genes in marine cyanomyoviruses.</title>
        <authorList>
            <person name="Crummett L.T."/>
            <person name="Puxty R.J."/>
            <person name="Weihe C."/>
            <person name="Marston M.F."/>
            <person name="Martiny J.B."/>
        </authorList>
    </citation>
    <scope>NUCLEOTIDE SEQUENCE [LARGE SCALE GENOMIC DNA]</scope>
    <source>
        <strain evidence="2">0810PA09</strain>
    </source>
</reference>
<evidence type="ECO:0000313" key="3">
    <source>
        <dbReference type="Proteomes" id="UP000204364"/>
    </source>
</evidence>
<keyword evidence="3" id="KW-1185">Reference proteome</keyword>
<evidence type="ECO:0000256" key="1">
    <source>
        <dbReference type="SAM" id="MobiDB-lite"/>
    </source>
</evidence>
<protein>
    <submittedName>
        <fullName evidence="2">Uncharacterized protein</fullName>
    </submittedName>
</protein>
<organism evidence="2 3">
    <name type="scientific">Synechococcus phage S-WAM1</name>
    <dbReference type="NCBI Taxonomy" id="1815521"/>
    <lineage>
        <taxon>Viruses</taxon>
        <taxon>Duplodnaviria</taxon>
        <taxon>Heunggongvirae</taxon>
        <taxon>Uroviricota</taxon>
        <taxon>Caudoviricetes</taxon>
        <taxon>Pantevenvirales</taxon>
        <taxon>Kyanoviridae</taxon>
        <taxon>Sokavirus</taxon>
        <taxon>Sokavirus swam1</taxon>
    </lineage>
</organism>
<dbReference type="EMBL" id="KU686210">
    <property type="protein sequence ID" value="AOV61573.1"/>
    <property type="molecule type" value="Genomic_DNA"/>
</dbReference>
<name>A0A1D8KSA9_9CAUD</name>
<dbReference type="RefSeq" id="YP_009325089.1">
    <property type="nucleotide sequence ID" value="NC_031944.1"/>
</dbReference>
<feature type="region of interest" description="Disordered" evidence="1">
    <location>
        <begin position="18"/>
        <end position="42"/>
    </location>
</feature>
<evidence type="ECO:0000313" key="2">
    <source>
        <dbReference type="EMBL" id="AOV61573.1"/>
    </source>
</evidence>
<gene>
    <name evidence="2" type="ORF">P090810_100</name>
</gene>
<accession>A0A1D8KSA9</accession>
<sequence length="42" mass="4888">MAEQQSNGTYKCQYCGVTSPKGHQRPKNWIDKHENNCPQKPR</sequence>
<proteinExistence type="predicted"/>
<dbReference type="Proteomes" id="UP000204364">
    <property type="component" value="Segment"/>
</dbReference>
<dbReference type="GeneID" id="30310053"/>
<dbReference type="KEGG" id="vg:30310053"/>